<reference evidence="2" key="1">
    <citation type="submission" date="2016-10" db="EMBL/GenBank/DDBJ databases">
        <authorList>
            <person name="Varghese N."/>
            <person name="Submissions S."/>
        </authorList>
    </citation>
    <scope>NUCLEOTIDE SEQUENCE [LARGE SCALE GENOMIC DNA]</scope>
    <source>
        <strain evidence="2">CGMCC 4.3506</strain>
    </source>
</reference>
<dbReference type="PANTHER" id="PTHR40393:SF1">
    <property type="entry name" value="LYSINE BIOSYNTHESIS PROTEIN-RELATED"/>
    <property type="match status" value="1"/>
</dbReference>
<dbReference type="PANTHER" id="PTHR40393">
    <property type="entry name" value="LYSINE BIOSYNTHESIS PROTEIN-RELATED-RELATED"/>
    <property type="match status" value="1"/>
</dbReference>
<dbReference type="EMBL" id="FNCC01000019">
    <property type="protein sequence ID" value="SDH31858.1"/>
    <property type="molecule type" value="Genomic_DNA"/>
</dbReference>
<evidence type="ECO:0000313" key="2">
    <source>
        <dbReference type="Proteomes" id="UP000199623"/>
    </source>
</evidence>
<dbReference type="Pfam" id="PF21344">
    <property type="entry name" value="Zn_ribbon_LysW"/>
    <property type="match status" value="1"/>
</dbReference>
<sequence length="56" mass="5964">MTATECPACEASVVVDDAVLPNEIVECGDCRSELEVVTTEPVLLALAPTIEEDWGE</sequence>
<proteinExistence type="predicted"/>
<accession>A0A1G8BFB8</accession>
<dbReference type="Gene3D" id="2.20.28.160">
    <property type="match status" value="1"/>
</dbReference>
<dbReference type="OrthoDB" id="2628219at2"/>
<dbReference type="AlphaFoldDB" id="A0A1G8BFB8"/>
<dbReference type="Proteomes" id="UP000199623">
    <property type="component" value="Unassembled WGS sequence"/>
</dbReference>
<dbReference type="InterPro" id="IPR005906">
    <property type="entry name" value="LysW"/>
</dbReference>
<name>A0A1G8BFB8_9PSEU</name>
<protein>
    <submittedName>
        <fullName evidence="1">Alpha-aminoadipate carrier protein LysW</fullName>
    </submittedName>
</protein>
<gene>
    <name evidence="1" type="ORF">SAMN05216553_11941</name>
</gene>
<evidence type="ECO:0000313" key="1">
    <source>
        <dbReference type="EMBL" id="SDH31858.1"/>
    </source>
</evidence>
<keyword evidence="2" id="KW-1185">Reference proteome</keyword>
<dbReference type="STRING" id="200378.SAMN05216553_11941"/>
<organism evidence="1 2">
    <name type="scientific">Lentzea fradiae</name>
    <dbReference type="NCBI Taxonomy" id="200378"/>
    <lineage>
        <taxon>Bacteria</taxon>
        <taxon>Bacillati</taxon>
        <taxon>Actinomycetota</taxon>
        <taxon>Actinomycetes</taxon>
        <taxon>Pseudonocardiales</taxon>
        <taxon>Pseudonocardiaceae</taxon>
        <taxon>Lentzea</taxon>
    </lineage>
</organism>